<dbReference type="InterPro" id="IPR056652">
    <property type="entry name" value="DUF7750"/>
</dbReference>
<feature type="compositionally biased region" description="Low complexity" evidence="2">
    <location>
        <begin position="707"/>
        <end position="723"/>
    </location>
</feature>
<evidence type="ECO:0000259" key="4">
    <source>
        <dbReference type="Pfam" id="PF02517"/>
    </source>
</evidence>
<dbReference type="Pfam" id="PF02517">
    <property type="entry name" value="Rce1-like"/>
    <property type="match status" value="1"/>
</dbReference>
<comment type="similarity">
    <text evidence="1">Belongs to the AB hydrolase superfamily. AB hydrolase 4 family.</text>
</comment>
<feature type="transmembrane region" description="Helical" evidence="3">
    <location>
        <begin position="1501"/>
        <end position="1523"/>
    </location>
</feature>
<evidence type="ECO:0000256" key="2">
    <source>
        <dbReference type="SAM" id="MobiDB-lite"/>
    </source>
</evidence>
<dbReference type="SUPFAM" id="SSF53474">
    <property type="entry name" value="alpha/beta-Hydrolases"/>
    <property type="match status" value="1"/>
</dbReference>
<keyword evidence="3" id="KW-1133">Transmembrane helix</keyword>
<protein>
    <recommendedName>
        <fullName evidence="8">AB hydrolase-1 domain-containing protein</fullName>
    </recommendedName>
</protein>
<organism evidence="6 7">
    <name type="scientific">Jatropha curcas</name>
    <name type="common">Barbados nut</name>
    <dbReference type="NCBI Taxonomy" id="180498"/>
    <lineage>
        <taxon>Eukaryota</taxon>
        <taxon>Viridiplantae</taxon>
        <taxon>Streptophyta</taxon>
        <taxon>Embryophyta</taxon>
        <taxon>Tracheophyta</taxon>
        <taxon>Spermatophyta</taxon>
        <taxon>Magnoliopsida</taxon>
        <taxon>eudicotyledons</taxon>
        <taxon>Gunneridae</taxon>
        <taxon>Pentapetalae</taxon>
        <taxon>rosids</taxon>
        <taxon>fabids</taxon>
        <taxon>Malpighiales</taxon>
        <taxon>Euphorbiaceae</taxon>
        <taxon>Crotonoideae</taxon>
        <taxon>Jatropheae</taxon>
        <taxon>Jatropha</taxon>
    </lineage>
</organism>
<feature type="compositionally biased region" description="Basic and acidic residues" evidence="2">
    <location>
        <begin position="947"/>
        <end position="959"/>
    </location>
</feature>
<feature type="compositionally biased region" description="Basic and acidic residues" evidence="2">
    <location>
        <begin position="660"/>
        <end position="687"/>
    </location>
</feature>
<feature type="domain" description="DUF7750" evidence="5">
    <location>
        <begin position="568"/>
        <end position="632"/>
    </location>
</feature>
<dbReference type="Gene3D" id="3.40.50.1820">
    <property type="entry name" value="alpha/beta hydrolase"/>
    <property type="match status" value="1"/>
</dbReference>
<feature type="transmembrane region" description="Helical" evidence="3">
    <location>
        <begin position="1684"/>
        <end position="1701"/>
    </location>
</feature>
<feature type="compositionally biased region" description="Basic and acidic residues" evidence="2">
    <location>
        <begin position="1314"/>
        <end position="1331"/>
    </location>
</feature>
<feature type="compositionally biased region" description="Basic and acidic residues" evidence="2">
    <location>
        <begin position="751"/>
        <end position="761"/>
    </location>
</feature>
<dbReference type="KEGG" id="jcu:105638006"/>
<dbReference type="Pfam" id="PF24930">
    <property type="entry name" value="DUF7750"/>
    <property type="match status" value="1"/>
</dbReference>
<keyword evidence="3" id="KW-0472">Membrane</keyword>
<evidence type="ECO:0000256" key="3">
    <source>
        <dbReference type="SAM" id="Phobius"/>
    </source>
</evidence>
<feature type="transmembrane region" description="Helical" evidence="3">
    <location>
        <begin position="1748"/>
        <end position="1768"/>
    </location>
</feature>
<dbReference type="GO" id="GO:0034338">
    <property type="term" value="F:short-chain carboxylesterase activity"/>
    <property type="evidence" value="ECO:0007669"/>
    <property type="project" value="TreeGrafter"/>
</dbReference>
<accession>A0A067KCT4</accession>
<reference evidence="6 7" key="1">
    <citation type="journal article" date="2014" name="PLoS ONE">
        <title>Global Analysis of Gene Expression Profiles in Physic Nut (Jatropha curcas L.) Seedlings Exposed to Salt Stress.</title>
        <authorList>
            <person name="Zhang L."/>
            <person name="Zhang C."/>
            <person name="Wu P."/>
            <person name="Chen Y."/>
            <person name="Li M."/>
            <person name="Jiang H."/>
            <person name="Wu G."/>
        </authorList>
    </citation>
    <scope>NUCLEOTIDE SEQUENCE [LARGE SCALE GENOMIC DNA]</scope>
    <source>
        <strain evidence="7">cv. GZQX0401</strain>
        <tissue evidence="6">Young leaves</tissue>
    </source>
</reference>
<feature type="compositionally biased region" description="Basic and acidic residues" evidence="2">
    <location>
        <begin position="855"/>
        <end position="869"/>
    </location>
</feature>
<keyword evidence="3" id="KW-0812">Transmembrane</keyword>
<evidence type="ECO:0000256" key="1">
    <source>
        <dbReference type="ARBA" id="ARBA00010884"/>
    </source>
</evidence>
<dbReference type="PANTHER" id="PTHR10794">
    <property type="entry name" value="ABHYDROLASE DOMAIN-CONTAINING PROTEIN"/>
    <property type="match status" value="1"/>
</dbReference>
<sequence>MNAYSLHIKPPYTDPVLIPKHPILIVRHFRPYRRRRIKRIATRNLTLKSNLLDPFQNFLSQFPSSNSIDFIPPALGLASGLTLYLSQFKSSKSSTTSDIGEWILFSSPTPFNRFVLLRCPSISFEGGELLEDLNERLVEEERHFVKLNSGRIQVKDGASGGCLEEKLVYQRVCLSTEDGGVISLDWPANLDLREEHGLDTTLLLVPGTAQGSMSENVRSFVCESLSRGFFPVVMNPRGCAGSPLTTARLFTAADSDDISTAVQFINKARPWTSLMGVGWGYGANMLTKYLAEVGERTPLTAATCINNPFDLEEATRCSPYHIALDQKLTVGLIDILKANKELFQGRAKGFDVERALMAKSVRDFEQAISMVSYGFEEIEDFYLKSSTRAVVGNVKIPVLFIQNDDGTVPLFSIPRSSIAENPFTSLLLCSCVSSSINASGRAAVSWCQNLTVEWLSAVELGLLKGRHPLLKDVDISFNPAKGLTLVEGRASSKGIKLDKFLGAAATDANGILEDNNTSIKSISGQHSHQNLAFEEHLQVGNGTLNQTSSINKELVEEEVADPVDTERGEVLQTAEVVMNMLDVTMPGVLEEEEKKKVLTAVGQGETLMKALQDAVPEDVREKLTIVASGILHAQRTNLKLDRLLGIGKIPAVSSGFKSNIQEKGRGESTVESVPKDSHSSEGTKKDDDVADVSVNNQSGSDKSVTGLEPELSSSENLHNSSDSGQPQTMSSQQGDTHSSPKKGINVSGNNHESDELVKEKATSSSSSGEKGLEASSKQNVSSHTEKASGTEEAIVDEHKVDQNGGTPPLDIKSESNNQKNEEKTPNSLTDQSKIVSSNATEEATSPAGSSPDSQPMERDGNDDQKRDSKTLQAVPDNNKLTESDSNSPTFSVAQALDALTGMDDSTQVAVNSVFGVIEEMISQLEEGKDDENKLDDVEAEDESLDSTPRKEHGTDDRIFRMNGDNDLTMQPDISQDSPVHKHIAKDVNSQNVVSTGWVEESTGNPILHGETGTNVAQRNTSSNYNEGNKNVLVGGKYLADYADRHVNSIPLYVTANPYGDYLQNEYLRRYLLSKVPNGKPLDVDSTTALLLDYFPEEGQWKLLEQPGNIGETFQDVTNHNGANIMDQVHSRPSVNYPDNYIEPSYVVLDTEKQQEPVGGYDRVDKFNENVENRNHRLEEVMQFVKFIILDALRVEIDRKLSAESMKEMESDLARDLEEVANAVALAIRQDKGMLRLQGKSSSIERTSEKVGTLQGEHIVRAISSAVLDTSYLRRVLPVGVVIGSSLAALRKYFDVGTRHDNGLTFDEQSKISGEKHLDKSGIKKGDQKLTNKTDQTTNTTSRRSREGEESELKYTNKDSVMVGAVTAALGASALLVQQQSPDQGKETAESPSKSFKEQVNHVKAVDKVDEVMSEKTQNNIVASFAEKAMSVAGPVVPMKEDGEVDQERLVAMLAELGQKGGLLRLVGKVALLWAGIRGAMSLTDRLISFLRMAECPLYQRIIGFLGMVLVLWSPVIVPLLPTLVQSWTTSNPSRFAELVSIIGLYTAVMILVMLWGRRIRGYKDPLEEYGLDLAKPSKIQNFLLGSIGGVMLVLSIQSVNALVGCVSFSLPSSHPASSLDAMAFLRVCGKVIMLAGQAIVTATGVALVEELLFRSWLPEEIAIDLGYHKGIIISGLAFSLFQRSLWSIPGLWLLSLALAGFRQRSQGSLSIPIGLRAGIMASSFILQTSGLLTYTSNYPLWVTGTHPFQPFSGIVGLAFSSLLAIIMYPRRPLEKWEKPE</sequence>
<dbReference type="GO" id="GO:0080120">
    <property type="term" value="P:CAAX-box protein maturation"/>
    <property type="evidence" value="ECO:0007669"/>
    <property type="project" value="UniProtKB-ARBA"/>
</dbReference>
<feature type="compositionally biased region" description="Polar residues" evidence="2">
    <location>
        <begin position="693"/>
        <end position="703"/>
    </location>
</feature>
<dbReference type="OrthoDB" id="5954035at2759"/>
<dbReference type="Proteomes" id="UP000027138">
    <property type="component" value="Unassembled WGS sequence"/>
</dbReference>
<dbReference type="PANTHER" id="PTHR10794:SF92">
    <property type="entry name" value="EMBRYOGENESIS-ASSOCIATED PROTEIN EMB8"/>
    <property type="match status" value="1"/>
</dbReference>
<dbReference type="InterPro" id="IPR003675">
    <property type="entry name" value="Rce1/LyrA-like_dom"/>
</dbReference>
<feature type="transmembrane region" description="Helical" evidence="3">
    <location>
        <begin position="1461"/>
        <end position="1480"/>
    </location>
</feature>
<dbReference type="InterPro" id="IPR050960">
    <property type="entry name" value="AB_hydrolase_4_sf"/>
</dbReference>
<feature type="compositionally biased region" description="Polar residues" evidence="2">
    <location>
        <begin position="878"/>
        <end position="889"/>
    </location>
</feature>
<dbReference type="GO" id="GO:0047372">
    <property type="term" value="F:monoacylglycerol lipase activity"/>
    <property type="evidence" value="ECO:0007669"/>
    <property type="project" value="TreeGrafter"/>
</dbReference>
<dbReference type="InterPro" id="IPR029058">
    <property type="entry name" value="AB_hydrolase_fold"/>
</dbReference>
<feature type="domain" description="CAAX prenyl protease 2/Lysostaphin resistance protein A-like" evidence="4">
    <location>
        <begin position="1636"/>
        <end position="1718"/>
    </location>
</feature>
<name>A0A067KCT4_JATCU</name>
<feature type="transmembrane region" description="Helical" evidence="3">
    <location>
        <begin position="1535"/>
        <end position="1556"/>
    </location>
</feature>
<feature type="compositionally biased region" description="Polar residues" evidence="2">
    <location>
        <begin position="724"/>
        <end position="737"/>
    </location>
</feature>
<feature type="region of interest" description="Disordered" evidence="2">
    <location>
        <begin position="660"/>
        <end position="889"/>
    </location>
</feature>
<feature type="compositionally biased region" description="Polar residues" evidence="2">
    <location>
        <begin position="825"/>
        <end position="853"/>
    </location>
</feature>
<proteinExistence type="inferred from homology"/>
<keyword evidence="7" id="KW-1185">Reference proteome</keyword>
<dbReference type="GO" id="GO:0004175">
    <property type="term" value="F:endopeptidase activity"/>
    <property type="evidence" value="ECO:0007669"/>
    <property type="project" value="UniProtKB-ARBA"/>
</dbReference>
<evidence type="ECO:0000313" key="7">
    <source>
        <dbReference type="Proteomes" id="UP000027138"/>
    </source>
</evidence>
<evidence type="ECO:0008006" key="8">
    <source>
        <dbReference type="Google" id="ProtNLM"/>
    </source>
</evidence>
<dbReference type="EMBL" id="KK914539">
    <property type="protein sequence ID" value="KDP33952.1"/>
    <property type="molecule type" value="Genomic_DNA"/>
</dbReference>
<gene>
    <name evidence="6" type="ORF">JCGZ_07523</name>
</gene>
<feature type="compositionally biased region" description="Low complexity" evidence="2">
    <location>
        <begin position="1332"/>
        <end position="1341"/>
    </location>
</feature>
<dbReference type="STRING" id="180498.A0A067KCT4"/>
<feature type="compositionally biased region" description="Basic and acidic residues" evidence="2">
    <location>
        <begin position="1343"/>
        <end position="1355"/>
    </location>
</feature>
<feature type="transmembrane region" description="Helical" evidence="3">
    <location>
        <begin position="1582"/>
        <end position="1603"/>
    </location>
</feature>
<feature type="region of interest" description="Disordered" evidence="2">
    <location>
        <begin position="924"/>
        <end position="964"/>
    </location>
</feature>
<evidence type="ECO:0000313" key="6">
    <source>
        <dbReference type="EMBL" id="KDP33952.1"/>
    </source>
</evidence>
<feature type="transmembrane region" description="Helical" evidence="3">
    <location>
        <begin position="1713"/>
        <end position="1736"/>
    </location>
</feature>
<feature type="compositionally biased region" description="Basic and acidic residues" evidence="2">
    <location>
        <begin position="783"/>
        <end position="801"/>
    </location>
</feature>
<feature type="region of interest" description="Disordered" evidence="2">
    <location>
        <begin position="1314"/>
        <end position="1355"/>
    </location>
</feature>
<evidence type="ECO:0000259" key="5">
    <source>
        <dbReference type="Pfam" id="PF24930"/>
    </source>
</evidence>